<dbReference type="Gene3D" id="3.40.50.1820">
    <property type="entry name" value="alpha/beta hydrolase"/>
    <property type="match status" value="1"/>
</dbReference>
<keyword evidence="6" id="KW-1185">Reference proteome</keyword>
<dbReference type="PANTHER" id="PTHR42776:SF27">
    <property type="entry name" value="DIPEPTIDYL PEPTIDASE FAMILY MEMBER 6"/>
    <property type="match status" value="1"/>
</dbReference>
<dbReference type="RefSeq" id="WP_386821746.1">
    <property type="nucleotide sequence ID" value="NZ_JBHTIF010000001.1"/>
</dbReference>
<reference evidence="6" key="1">
    <citation type="journal article" date="2019" name="Int. J. Syst. Evol. Microbiol.">
        <title>The Global Catalogue of Microorganisms (GCM) 10K type strain sequencing project: providing services to taxonomists for standard genome sequencing and annotation.</title>
        <authorList>
            <consortium name="The Broad Institute Genomics Platform"/>
            <consortium name="The Broad Institute Genome Sequencing Center for Infectious Disease"/>
            <person name="Wu L."/>
            <person name="Ma J."/>
        </authorList>
    </citation>
    <scope>NUCLEOTIDE SEQUENCE [LARGE SCALE GENOMIC DNA]</scope>
    <source>
        <strain evidence="6">CCUG 55585</strain>
    </source>
</reference>
<keyword evidence="1 5" id="KW-0378">Hydrolase</keyword>
<sequence>MKARRRRSGAPVRASVLRVVLAAMLAMSFAAFAKVREIPPGELPRLADGEGLVAIVVDTRTPLREVHFRDDVADAVVVQSATLRNLPAGATARLYALPAGEYRWHRLTTLYGLRYLLHDRPEHRFRVEAGVLNYPGDLIVRDVISDLPRVQLSNRALQAIDWLDEVHPGLGERVPLRYTGRYPDPFPAFYRAQQALAGKPHTALSDVRRPPAPGALPLPVRELWRRERISRADLSPRGDRLVKVLHDAQGDHLELVPLPGGQATPLMRMCCPIETMGWAGSDVFVVATRAPGTSIVHLRVFRFRAPGEGEPAFDMLERWMNAQAIEILPERDDIVLVSSRDRRGRLMVHRLRIDSTHAMTREAFDPATKLNRGVDGDLAWFSDGRGRLRVAVAAVGEDGENRENRSMRRLLHGADGDHVEVLRHPADTFTPISLSFDGARIYGLGEPTRNDDAPADAHGGGQRDLLVFDTATGRLSTLFSRPGVDVVAPILDGAREPVGAMYHQDGHLVSEYFDAAAPATNALLQSMFPGRSVVASDRAADGDLLAWVEAADDPGGLFHIDLDADTDAGAPRATRIESEAPWLDGRAFAPSTLLRAVALDGSPIEAYLTRPPGSGRTPLVLLLHGGPVGVRDARGFDREVQFLASLGYAVLQVNFRGSDGFGSAFRSAARRAQGTLIEDDIDAVLATVLDDPGIDRERVCAIGASYGGYSSMVSAMRWPGRFRCVVSMSGLTDLLLFFTASDSGSTASGRDALVRAFGDPDTDAEVLLGRSPAYRFRELGVPLMLVHGDDDLRVDFEHTRRLVRMLNIAGTKPTLLTVRDAGHAFETLDDVEAVWTGVAGFLRRHLGPGVQVAASSSPPAQDSVSAPRSE</sequence>
<dbReference type="InterPro" id="IPR001375">
    <property type="entry name" value="Peptidase_S9_cat"/>
</dbReference>
<dbReference type="EC" id="3.4.-.-" evidence="5"/>
<comment type="caution">
    <text evidence="5">The sequence shown here is derived from an EMBL/GenBank/DDBJ whole genome shotgun (WGS) entry which is preliminary data.</text>
</comment>
<feature type="chain" id="PRO_5047383199" evidence="3">
    <location>
        <begin position="34"/>
        <end position="870"/>
    </location>
</feature>
<dbReference type="InterPro" id="IPR029058">
    <property type="entry name" value="AB_hydrolase_fold"/>
</dbReference>
<feature type="compositionally biased region" description="Polar residues" evidence="2">
    <location>
        <begin position="853"/>
        <end position="870"/>
    </location>
</feature>
<organism evidence="5 6">
    <name type="scientific">Lysobacter brunescens</name>
    <dbReference type="NCBI Taxonomy" id="262323"/>
    <lineage>
        <taxon>Bacteria</taxon>
        <taxon>Pseudomonadati</taxon>
        <taxon>Pseudomonadota</taxon>
        <taxon>Gammaproteobacteria</taxon>
        <taxon>Lysobacterales</taxon>
        <taxon>Lysobacteraceae</taxon>
        <taxon>Lysobacter</taxon>
    </lineage>
</organism>
<proteinExistence type="predicted"/>
<protein>
    <submittedName>
        <fullName evidence="5">Alpha/beta hydrolase family protein</fullName>
        <ecNumber evidence="5">3.4.-.-</ecNumber>
    </submittedName>
</protein>
<evidence type="ECO:0000313" key="5">
    <source>
        <dbReference type="EMBL" id="MFD0724063.1"/>
    </source>
</evidence>
<dbReference type="SUPFAM" id="SSF53474">
    <property type="entry name" value="alpha/beta-Hydrolases"/>
    <property type="match status" value="1"/>
</dbReference>
<dbReference type="GO" id="GO:0016787">
    <property type="term" value="F:hydrolase activity"/>
    <property type="evidence" value="ECO:0007669"/>
    <property type="project" value="UniProtKB-KW"/>
</dbReference>
<dbReference type="EMBL" id="JBHTIF010000001">
    <property type="protein sequence ID" value="MFD0724063.1"/>
    <property type="molecule type" value="Genomic_DNA"/>
</dbReference>
<dbReference type="PANTHER" id="PTHR42776">
    <property type="entry name" value="SERINE PEPTIDASE S9 FAMILY MEMBER"/>
    <property type="match status" value="1"/>
</dbReference>
<dbReference type="SUPFAM" id="SSF82171">
    <property type="entry name" value="DPP6 N-terminal domain-like"/>
    <property type="match status" value="1"/>
</dbReference>
<gene>
    <name evidence="5" type="ORF">ACFQ0E_00475</name>
</gene>
<evidence type="ECO:0000259" key="4">
    <source>
        <dbReference type="Pfam" id="PF00326"/>
    </source>
</evidence>
<evidence type="ECO:0000313" key="6">
    <source>
        <dbReference type="Proteomes" id="UP001597110"/>
    </source>
</evidence>
<feature type="signal peptide" evidence="3">
    <location>
        <begin position="1"/>
        <end position="33"/>
    </location>
</feature>
<accession>A0ABW2Y7L5</accession>
<feature type="region of interest" description="Disordered" evidence="2">
    <location>
        <begin position="851"/>
        <end position="870"/>
    </location>
</feature>
<name>A0ABW2Y7L5_9GAMM</name>
<evidence type="ECO:0000256" key="2">
    <source>
        <dbReference type="SAM" id="MobiDB-lite"/>
    </source>
</evidence>
<feature type="domain" description="Peptidase S9 prolyl oligopeptidase catalytic" evidence="4">
    <location>
        <begin position="636"/>
        <end position="847"/>
    </location>
</feature>
<evidence type="ECO:0000256" key="3">
    <source>
        <dbReference type="SAM" id="SignalP"/>
    </source>
</evidence>
<evidence type="ECO:0000256" key="1">
    <source>
        <dbReference type="ARBA" id="ARBA00022801"/>
    </source>
</evidence>
<keyword evidence="3" id="KW-0732">Signal</keyword>
<dbReference type="Proteomes" id="UP001597110">
    <property type="component" value="Unassembled WGS sequence"/>
</dbReference>
<dbReference type="Pfam" id="PF00326">
    <property type="entry name" value="Peptidase_S9"/>
    <property type="match status" value="1"/>
</dbReference>